<dbReference type="AlphaFoldDB" id="X0VW46"/>
<name>X0VW46_9ZZZZ</name>
<gene>
    <name evidence="6" type="ORF">S01H1_49464</name>
</gene>
<evidence type="ECO:0000259" key="5">
    <source>
        <dbReference type="Pfam" id="PF02867"/>
    </source>
</evidence>
<proteinExistence type="predicted"/>
<dbReference type="GO" id="GO:0031419">
    <property type="term" value="F:cobalamin binding"/>
    <property type="evidence" value="ECO:0007669"/>
    <property type="project" value="UniProtKB-KW"/>
</dbReference>
<evidence type="ECO:0000256" key="1">
    <source>
        <dbReference type="ARBA" id="ARBA00001922"/>
    </source>
</evidence>
<dbReference type="PANTHER" id="PTHR43371">
    <property type="entry name" value="VITAMIN B12-DEPENDENT RIBONUCLEOTIDE REDUCTASE"/>
    <property type="match status" value="1"/>
</dbReference>
<dbReference type="EMBL" id="BARS01031826">
    <property type="protein sequence ID" value="GAG22495.1"/>
    <property type="molecule type" value="Genomic_DNA"/>
</dbReference>
<dbReference type="GO" id="GO:0004748">
    <property type="term" value="F:ribonucleoside-diphosphate reductase activity, thioredoxin disulfide as acceptor"/>
    <property type="evidence" value="ECO:0007669"/>
    <property type="project" value="TreeGrafter"/>
</dbReference>
<evidence type="ECO:0000256" key="4">
    <source>
        <dbReference type="ARBA" id="ARBA00023285"/>
    </source>
</evidence>
<dbReference type="PANTHER" id="PTHR43371:SF1">
    <property type="entry name" value="RIBONUCLEOSIDE-DIPHOSPHATE REDUCTASE"/>
    <property type="match status" value="1"/>
</dbReference>
<evidence type="ECO:0000313" key="6">
    <source>
        <dbReference type="EMBL" id="GAG22495.1"/>
    </source>
</evidence>
<dbReference type="InterPro" id="IPR000788">
    <property type="entry name" value="RNR_lg_C"/>
</dbReference>
<dbReference type="PRINTS" id="PR01183">
    <property type="entry name" value="RIBORDTASEM1"/>
</dbReference>
<reference evidence="6" key="1">
    <citation type="journal article" date="2014" name="Front. Microbiol.">
        <title>High frequency of phylogenetically diverse reductive dehalogenase-homologous genes in deep subseafloor sedimentary metagenomes.</title>
        <authorList>
            <person name="Kawai M."/>
            <person name="Futagami T."/>
            <person name="Toyoda A."/>
            <person name="Takaki Y."/>
            <person name="Nishi S."/>
            <person name="Hori S."/>
            <person name="Arai W."/>
            <person name="Tsubouchi T."/>
            <person name="Morono Y."/>
            <person name="Uchiyama I."/>
            <person name="Ito T."/>
            <person name="Fujiyama A."/>
            <person name="Inagaki F."/>
            <person name="Takami H."/>
        </authorList>
    </citation>
    <scope>NUCLEOTIDE SEQUENCE</scope>
    <source>
        <strain evidence="6">Expedition CK06-06</strain>
    </source>
</reference>
<keyword evidence="2" id="KW-0846">Cobalamin</keyword>
<organism evidence="6">
    <name type="scientific">marine sediment metagenome</name>
    <dbReference type="NCBI Taxonomy" id="412755"/>
    <lineage>
        <taxon>unclassified sequences</taxon>
        <taxon>metagenomes</taxon>
        <taxon>ecological metagenomes</taxon>
    </lineage>
</organism>
<keyword evidence="3" id="KW-0560">Oxidoreductase</keyword>
<dbReference type="Gene3D" id="3.20.70.20">
    <property type="match status" value="1"/>
</dbReference>
<feature type="non-terminal residue" evidence="6">
    <location>
        <position position="261"/>
    </location>
</feature>
<accession>X0VW46</accession>
<sequence length="261" mass="29759">KEITLEHPKIKNKMKIKARQIFNLLVLMAWKNGEPGVVFIDKINKDNPTPHLGEIESTNPCGEQPLLPYESCNLGSINLAKFVKNKKIDWDRLKEITRLSTRFLDNVISANRFPMPEIEKMTLKTRKIGLGVMGFADMLFQLEISYNSDESIKVAEQVMKFIRDEGRKMSEQLGREKGNFPTFKGSVFEKRGYKNMRNATVTTIAPTGTISMLAECSSGIEPLFAVSFIKRVLDGKELLYVNEHFKNAMKERGIYSDALME</sequence>
<evidence type="ECO:0000256" key="2">
    <source>
        <dbReference type="ARBA" id="ARBA00022628"/>
    </source>
</evidence>
<comment type="cofactor">
    <cofactor evidence="1">
        <name>adenosylcob(III)alamin</name>
        <dbReference type="ChEBI" id="CHEBI:18408"/>
    </cofactor>
</comment>
<dbReference type="InterPro" id="IPR050862">
    <property type="entry name" value="RdRp_reductase_class-2"/>
</dbReference>
<keyword evidence="4" id="KW-0170">Cobalt</keyword>
<dbReference type="Pfam" id="PF02867">
    <property type="entry name" value="Ribonuc_red_lgC"/>
    <property type="match status" value="1"/>
</dbReference>
<evidence type="ECO:0000256" key="3">
    <source>
        <dbReference type="ARBA" id="ARBA00023002"/>
    </source>
</evidence>
<feature type="domain" description="Ribonucleotide reductase large subunit C-terminal" evidence="5">
    <location>
        <begin position="8"/>
        <end position="258"/>
    </location>
</feature>
<dbReference type="SUPFAM" id="SSF51998">
    <property type="entry name" value="PFL-like glycyl radical enzymes"/>
    <property type="match status" value="1"/>
</dbReference>
<feature type="non-terminal residue" evidence="6">
    <location>
        <position position="1"/>
    </location>
</feature>
<comment type="caution">
    <text evidence="6">The sequence shown here is derived from an EMBL/GenBank/DDBJ whole genome shotgun (WGS) entry which is preliminary data.</text>
</comment>
<protein>
    <recommendedName>
        <fullName evidence="5">Ribonucleotide reductase large subunit C-terminal domain-containing protein</fullName>
    </recommendedName>
</protein>